<reference evidence="2" key="1">
    <citation type="submission" date="2022-08" db="EMBL/GenBank/DDBJ databases">
        <title>Polycladomyces zharkentsis sp. nov., a novel thermophilic CMC and starch-degrading bacterium isolated from a geothermal spring in Kazakhstan.</title>
        <authorList>
            <person name="Mashzhan A."/>
            <person name="Kistaubaeva A."/>
            <person name="Javier-Lopez R."/>
            <person name="Birkeland N.-K."/>
        </authorList>
    </citation>
    <scope>NUCLEOTIDE SEQUENCE</scope>
    <source>
        <strain evidence="2">KSR 13</strain>
    </source>
</reference>
<gene>
    <name evidence="2" type="ORF">NWF35_11610</name>
</gene>
<keyword evidence="1" id="KW-0472">Membrane</keyword>
<keyword evidence="3" id="KW-1185">Reference proteome</keyword>
<evidence type="ECO:0000313" key="3">
    <source>
        <dbReference type="Proteomes" id="UP001174196"/>
    </source>
</evidence>
<accession>A0ABT8IP10</accession>
<proteinExistence type="predicted"/>
<comment type="caution">
    <text evidence="2">The sequence shown here is derived from an EMBL/GenBank/DDBJ whole genome shotgun (WGS) entry which is preliminary data.</text>
</comment>
<protein>
    <submittedName>
        <fullName evidence="2">Uncharacterized protein</fullName>
    </submittedName>
</protein>
<evidence type="ECO:0000256" key="1">
    <source>
        <dbReference type="SAM" id="Phobius"/>
    </source>
</evidence>
<dbReference type="Proteomes" id="UP001174196">
    <property type="component" value="Unassembled WGS sequence"/>
</dbReference>
<dbReference type="RefSeq" id="WP_301239269.1">
    <property type="nucleotide sequence ID" value="NZ_JANRHH010000041.1"/>
</dbReference>
<feature type="transmembrane region" description="Helical" evidence="1">
    <location>
        <begin position="37"/>
        <end position="56"/>
    </location>
</feature>
<name>A0ABT8IP10_9BACL</name>
<keyword evidence="1" id="KW-0812">Transmembrane</keyword>
<dbReference type="EMBL" id="JANRHH010000041">
    <property type="protein sequence ID" value="MDN4594533.1"/>
    <property type="molecule type" value="Genomic_DNA"/>
</dbReference>
<keyword evidence="1" id="KW-1133">Transmembrane helix</keyword>
<organism evidence="2 3">
    <name type="scientific">Polycladomyces subterraneus</name>
    <dbReference type="NCBI Taxonomy" id="1016997"/>
    <lineage>
        <taxon>Bacteria</taxon>
        <taxon>Bacillati</taxon>
        <taxon>Bacillota</taxon>
        <taxon>Bacilli</taxon>
        <taxon>Bacillales</taxon>
        <taxon>Thermoactinomycetaceae</taxon>
        <taxon>Polycladomyces</taxon>
    </lineage>
</organism>
<evidence type="ECO:0000313" key="2">
    <source>
        <dbReference type="EMBL" id="MDN4594533.1"/>
    </source>
</evidence>
<sequence length="136" mass="15101">MQPKQKSYSRYKLPFSDHAERRAVGIQKQSIRLHTSTAIFVCTVVIASLTVTGMLITEEIAHQTQNHLAAKAMNIALIVARLEMVIEALEGKRDEAGIQQKKPSIKLGKHPQYGVQSITIVTHIKETNAIRGSKTN</sequence>